<feature type="transmembrane region" description="Helical" evidence="5">
    <location>
        <begin position="266"/>
        <end position="288"/>
    </location>
</feature>
<name>A0A916TQN2_9SPHN</name>
<sequence>MLLVSALEEREKRWLPGLLLGLVSASAFIGLLQFSGTRFDHPLVNDTVGVVGGTFANRNHFALFTAFGCLLAPVWAFTEGRGARWRGPVAGGLVVIFALTILASGSRAGILLGALALGVGLALSWAGIRRTLRRAPKWVFPSLIATILGTVAIFVLISIAADRAQSINRAFAADVGQDMRSRGLPTVLAMIETYFPAGTGFGSFDPIFRIHESFELLKPTYFNHAHNDFLEIVLDGGLPALTLLLAALGWWALASIRVWRMGGEPLYVVPKLGSAMLLLVFIASAFDYPARTPMMMAIIVIAAVWLSQGAAAAARAALPERDQPL</sequence>
<dbReference type="AlphaFoldDB" id="A0A916TQN2"/>
<feature type="transmembrane region" description="Helical" evidence="5">
    <location>
        <begin position="14"/>
        <end position="34"/>
    </location>
</feature>
<dbReference type="Pfam" id="PF04932">
    <property type="entry name" value="Wzy_C"/>
    <property type="match status" value="1"/>
</dbReference>
<reference evidence="7" key="2">
    <citation type="submission" date="2020-09" db="EMBL/GenBank/DDBJ databases">
        <authorList>
            <person name="Sun Q."/>
            <person name="Zhou Y."/>
        </authorList>
    </citation>
    <scope>NUCLEOTIDE SEQUENCE</scope>
    <source>
        <strain evidence="7">CGMCC 1.15095</strain>
    </source>
</reference>
<feature type="transmembrane region" description="Helical" evidence="5">
    <location>
        <begin position="236"/>
        <end position="254"/>
    </location>
</feature>
<dbReference type="PANTHER" id="PTHR37422">
    <property type="entry name" value="TEICHURONIC ACID BIOSYNTHESIS PROTEIN TUAE"/>
    <property type="match status" value="1"/>
</dbReference>
<keyword evidence="3 5" id="KW-1133">Transmembrane helix</keyword>
<dbReference type="Proteomes" id="UP000608154">
    <property type="component" value="Unassembled WGS sequence"/>
</dbReference>
<proteinExistence type="predicted"/>
<feature type="transmembrane region" description="Helical" evidence="5">
    <location>
        <begin position="85"/>
        <end position="102"/>
    </location>
</feature>
<feature type="transmembrane region" description="Helical" evidence="5">
    <location>
        <begin position="138"/>
        <end position="161"/>
    </location>
</feature>
<evidence type="ECO:0000256" key="1">
    <source>
        <dbReference type="ARBA" id="ARBA00004141"/>
    </source>
</evidence>
<comment type="caution">
    <text evidence="7">The sequence shown here is derived from an EMBL/GenBank/DDBJ whole genome shotgun (WGS) entry which is preliminary data.</text>
</comment>
<evidence type="ECO:0000313" key="7">
    <source>
        <dbReference type="EMBL" id="GGB91888.1"/>
    </source>
</evidence>
<feature type="domain" description="O-antigen ligase-related" evidence="6">
    <location>
        <begin position="93"/>
        <end position="245"/>
    </location>
</feature>
<evidence type="ECO:0000313" key="8">
    <source>
        <dbReference type="Proteomes" id="UP000608154"/>
    </source>
</evidence>
<keyword evidence="4 5" id="KW-0472">Membrane</keyword>
<feature type="transmembrane region" description="Helical" evidence="5">
    <location>
        <begin position="108"/>
        <end position="126"/>
    </location>
</feature>
<dbReference type="EMBL" id="BMHK01000004">
    <property type="protein sequence ID" value="GGB91888.1"/>
    <property type="molecule type" value="Genomic_DNA"/>
</dbReference>
<keyword evidence="8" id="KW-1185">Reference proteome</keyword>
<keyword evidence="2 5" id="KW-0812">Transmembrane</keyword>
<feature type="transmembrane region" description="Helical" evidence="5">
    <location>
        <begin position="294"/>
        <end position="318"/>
    </location>
</feature>
<dbReference type="InterPro" id="IPR051533">
    <property type="entry name" value="WaaL-like"/>
</dbReference>
<dbReference type="InterPro" id="IPR007016">
    <property type="entry name" value="O-antigen_ligase-rel_domated"/>
</dbReference>
<gene>
    <name evidence="7" type="ORF">GCM10011494_07820</name>
</gene>
<accession>A0A916TQN2</accession>
<dbReference type="GO" id="GO:0016020">
    <property type="term" value="C:membrane"/>
    <property type="evidence" value="ECO:0007669"/>
    <property type="project" value="UniProtKB-SubCell"/>
</dbReference>
<evidence type="ECO:0000256" key="2">
    <source>
        <dbReference type="ARBA" id="ARBA00022692"/>
    </source>
</evidence>
<evidence type="ECO:0000259" key="6">
    <source>
        <dbReference type="Pfam" id="PF04932"/>
    </source>
</evidence>
<comment type="subcellular location">
    <subcellularLocation>
        <location evidence="1">Membrane</location>
        <topology evidence="1">Multi-pass membrane protein</topology>
    </subcellularLocation>
</comment>
<feature type="transmembrane region" description="Helical" evidence="5">
    <location>
        <begin position="61"/>
        <end position="78"/>
    </location>
</feature>
<dbReference type="PANTHER" id="PTHR37422:SF23">
    <property type="entry name" value="TEICHURONIC ACID BIOSYNTHESIS PROTEIN TUAE"/>
    <property type="match status" value="1"/>
</dbReference>
<protein>
    <recommendedName>
        <fullName evidence="6">O-antigen ligase-related domain-containing protein</fullName>
    </recommendedName>
</protein>
<organism evidence="7 8">
    <name type="scientific">Novosphingobium endophyticum</name>
    <dbReference type="NCBI Taxonomy" id="1955250"/>
    <lineage>
        <taxon>Bacteria</taxon>
        <taxon>Pseudomonadati</taxon>
        <taxon>Pseudomonadota</taxon>
        <taxon>Alphaproteobacteria</taxon>
        <taxon>Sphingomonadales</taxon>
        <taxon>Sphingomonadaceae</taxon>
        <taxon>Novosphingobium</taxon>
    </lineage>
</organism>
<evidence type="ECO:0000256" key="3">
    <source>
        <dbReference type="ARBA" id="ARBA00022989"/>
    </source>
</evidence>
<evidence type="ECO:0000256" key="4">
    <source>
        <dbReference type="ARBA" id="ARBA00023136"/>
    </source>
</evidence>
<reference evidence="7" key="1">
    <citation type="journal article" date="2014" name="Int. J. Syst. Evol. Microbiol.">
        <title>Complete genome sequence of Corynebacterium casei LMG S-19264T (=DSM 44701T), isolated from a smear-ripened cheese.</title>
        <authorList>
            <consortium name="US DOE Joint Genome Institute (JGI-PGF)"/>
            <person name="Walter F."/>
            <person name="Albersmeier A."/>
            <person name="Kalinowski J."/>
            <person name="Ruckert C."/>
        </authorList>
    </citation>
    <scope>NUCLEOTIDE SEQUENCE</scope>
    <source>
        <strain evidence="7">CGMCC 1.15095</strain>
    </source>
</reference>
<evidence type="ECO:0000256" key="5">
    <source>
        <dbReference type="SAM" id="Phobius"/>
    </source>
</evidence>